<dbReference type="CDD" id="cd11529">
    <property type="entry name" value="NTP-PPase_MazG_Cterm"/>
    <property type="match status" value="1"/>
</dbReference>
<protein>
    <submittedName>
        <fullName evidence="2">MazG family protein</fullName>
    </submittedName>
</protein>
<sequence>MKNIEIIYLGTSETDKTYRPWEDEGFIASYKPIISYLLDTALVCDIVHTVPGGPEMAEKIRIMLVNESSKRDKTRNHMPFDITPCIHVIETLRGPSGCSWDKAQTYRTLRRYLLEEVYEMLDAVDQGDMDGIYEELGDILYHVVLHAQIASEEGYFTPQMVVSHVTKKMITRHPYVFSIKRLENTAADMVNWDRLKQRERRQQHIRLLDGVVNGMPSLLTAYKLQEKSAQVGFEWKSIASVWDKVKEELQEFCEAIQEGDPVHAEEEAGDVLFIFANVCRRYHIEPECALHRTNRKFYRRFAHVEERVQQAGKTWQDFSLEELESFWQEAKILERKNEDK</sequence>
<dbReference type="GO" id="GO:0046047">
    <property type="term" value="P:TTP catabolic process"/>
    <property type="evidence" value="ECO:0007669"/>
    <property type="project" value="TreeGrafter"/>
</dbReference>
<dbReference type="InterPro" id="IPR011551">
    <property type="entry name" value="NTP_PyrPHydrolase_MazG"/>
</dbReference>
<keyword evidence="3" id="KW-1185">Reference proteome</keyword>
<dbReference type="PATRIC" id="fig|1588748.3.peg.1072"/>
<dbReference type="CDD" id="cd11528">
    <property type="entry name" value="NTP-PPase_MazG_Nterm"/>
    <property type="match status" value="1"/>
</dbReference>
<evidence type="ECO:0000313" key="2">
    <source>
        <dbReference type="EMBL" id="KXB90689.1"/>
    </source>
</evidence>
<dbReference type="GO" id="GO:0006203">
    <property type="term" value="P:dGTP catabolic process"/>
    <property type="evidence" value="ECO:0007669"/>
    <property type="project" value="TreeGrafter"/>
</dbReference>
<dbReference type="NCBIfam" id="NF007113">
    <property type="entry name" value="PRK09562.1"/>
    <property type="match status" value="1"/>
</dbReference>
<dbReference type="GO" id="GO:0046052">
    <property type="term" value="P:UTP catabolic process"/>
    <property type="evidence" value="ECO:0007669"/>
    <property type="project" value="TreeGrafter"/>
</dbReference>
<dbReference type="RefSeq" id="WP_007392722.1">
    <property type="nucleotide sequence ID" value="NZ_KQ960952.1"/>
</dbReference>
<dbReference type="InterPro" id="IPR048015">
    <property type="entry name" value="NTP-PPase_MazG-like_N"/>
</dbReference>
<dbReference type="GO" id="GO:0006950">
    <property type="term" value="P:response to stress"/>
    <property type="evidence" value="ECO:0007669"/>
    <property type="project" value="UniProtKB-ARBA"/>
</dbReference>
<dbReference type="Gene3D" id="1.10.287.1080">
    <property type="entry name" value="MazG-like"/>
    <property type="match status" value="2"/>
</dbReference>
<accession>A0A134CES9</accession>
<comment type="caution">
    <text evidence="2">The sequence shown here is derived from an EMBL/GenBank/DDBJ whole genome shotgun (WGS) entry which is preliminary data.</text>
</comment>
<dbReference type="GO" id="GO:0047429">
    <property type="term" value="F:nucleoside triphosphate diphosphatase activity"/>
    <property type="evidence" value="ECO:0007669"/>
    <property type="project" value="InterPro"/>
</dbReference>
<dbReference type="GO" id="GO:0046076">
    <property type="term" value="P:dTTP catabolic process"/>
    <property type="evidence" value="ECO:0007669"/>
    <property type="project" value="TreeGrafter"/>
</dbReference>
<dbReference type="GO" id="GO:0046061">
    <property type="term" value="P:dATP catabolic process"/>
    <property type="evidence" value="ECO:0007669"/>
    <property type="project" value="TreeGrafter"/>
</dbReference>
<evidence type="ECO:0000259" key="1">
    <source>
        <dbReference type="Pfam" id="PF03819"/>
    </source>
</evidence>
<reference evidence="3" key="1">
    <citation type="submission" date="2016-01" db="EMBL/GenBank/DDBJ databases">
        <authorList>
            <person name="Mitreva M."/>
            <person name="Pepin K.H."/>
            <person name="Mihindukulasuriya K.A."/>
            <person name="Fulton R."/>
            <person name="Fronick C."/>
            <person name="O'Laughlin M."/>
            <person name="Miner T."/>
            <person name="Herter B."/>
            <person name="Rosa B.A."/>
            <person name="Cordes M."/>
            <person name="Tomlinson C."/>
            <person name="Wollam A."/>
            <person name="Palsikar V.B."/>
            <person name="Mardis E.R."/>
            <person name="Wilson R.K."/>
        </authorList>
    </citation>
    <scope>NUCLEOTIDE SEQUENCE [LARGE SCALE GENOMIC DNA]</scope>
    <source>
        <strain evidence="3">KA00182</strain>
    </source>
</reference>
<dbReference type="SUPFAM" id="SSF101386">
    <property type="entry name" value="all-alpha NTP pyrophosphatases"/>
    <property type="match status" value="2"/>
</dbReference>
<feature type="domain" description="NTP pyrophosphohydrolase MazG-like" evidence="1">
    <location>
        <begin position="104"/>
        <end position="177"/>
    </location>
</feature>
<organism evidence="2 3">
    <name type="scientific">Megasphaera hutchinsoni</name>
    <dbReference type="NCBI Taxonomy" id="1588748"/>
    <lineage>
        <taxon>Bacteria</taxon>
        <taxon>Bacillati</taxon>
        <taxon>Bacillota</taxon>
        <taxon>Negativicutes</taxon>
        <taxon>Veillonellales</taxon>
        <taxon>Veillonellaceae</taxon>
        <taxon>Megasphaera</taxon>
    </lineage>
</organism>
<dbReference type="GO" id="GO:0046081">
    <property type="term" value="P:dUTP catabolic process"/>
    <property type="evidence" value="ECO:0007669"/>
    <property type="project" value="TreeGrafter"/>
</dbReference>
<dbReference type="AlphaFoldDB" id="A0A134CES9"/>
<dbReference type="EMBL" id="LSDT01000044">
    <property type="protein sequence ID" value="KXB90689.1"/>
    <property type="molecule type" value="Genomic_DNA"/>
</dbReference>
<dbReference type="Pfam" id="PF03819">
    <property type="entry name" value="MazG"/>
    <property type="match status" value="2"/>
</dbReference>
<dbReference type="NCBIfam" id="TIGR00444">
    <property type="entry name" value="mazG"/>
    <property type="match status" value="1"/>
</dbReference>
<dbReference type="PANTHER" id="PTHR30522">
    <property type="entry name" value="NUCLEOSIDE TRIPHOSPHATE PYROPHOSPHOHYDROLASE"/>
    <property type="match status" value="1"/>
</dbReference>
<dbReference type="FunFam" id="1.10.287.1080:FF:000003">
    <property type="entry name" value="Nucleoside triphosphate pyrophosphohydrolase"/>
    <property type="match status" value="1"/>
</dbReference>
<dbReference type="STRING" id="1588748.HMPREF3182_01113"/>
<dbReference type="FunFam" id="1.10.287.1080:FF:000001">
    <property type="entry name" value="Nucleoside triphosphate pyrophosphohydrolase"/>
    <property type="match status" value="1"/>
</dbReference>
<dbReference type="Proteomes" id="UP000070160">
    <property type="component" value="Unassembled WGS sequence"/>
</dbReference>
<name>A0A134CES9_9FIRM</name>
<dbReference type="InterPro" id="IPR048011">
    <property type="entry name" value="NTP-PPase_MazG-like_C"/>
</dbReference>
<evidence type="ECO:0000313" key="3">
    <source>
        <dbReference type="Proteomes" id="UP000070160"/>
    </source>
</evidence>
<proteinExistence type="predicted"/>
<dbReference type="InterPro" id="IPR004518">
    <property type="entry name" value="MazG-like_dom"/>
</dbReference>
<feature type="domain" description="NTP pyrophosphohydrolase MazG-like" evidence="1">
    <location>
        <begin position="241"/>
        <end position="304"/>
    </location>
</feature>
<gene>
    <name evidence="2" type="ORF">HMPREF3182_01113</name>
</gene>
<dbReference type="PANTHER" id="PTHR30522:SF0">
    <property type="entry name" value="NUCLEOSIDE TRIPHOSPHATE PYROPHOSPHOHYDROLASE"/>
    <property type="match status" value="1"/>
</dbReference>